<feature type="transmembrane region" description="Helical" evidence="2">
    <location>
        <begin position="12"/>
        <end position="34"/>
    </location>
</feature>
<sequence>MRRLLVWLHRWIGLAMTPFLVFVALTGSVIAFQAELDHWLNADLFTVPIRDAPMLDLFTLREKAEALVPQANVDLVFLRQPPGESFQASISAKTDPATGKPYNLPFDQLFLNPYTGEWIGIRRASESSLGRRGIIAFIYRLHRSLAAPESIESYCVRTLGVVALAWTIDCFVAFFLTLPLRLSAAHSRSTRHSWWSRWKPAWLVRWSGGSYRLHFDIHRAFGLWTWAMLFVFAWSGVAFDLSDVYKPVMGAFFDMTLPEAGNLSDLDKPLESPTIAWRDAHSRGRELMQEAGIREGFTILSEQQLYFDRAKGAYMYLIRSSRDLSRRGDAIVVFDANTGAMKGLTAASTVSTGALVTQWLFSLHMALVFGLPMQIFVCAMGFVITALSVTGVYVWWKKRAARWGRRESGVTPTWNQSKTKSNEQTSAISNTPSV</sequence>
<reference evidence="3 4" key="1">
    <citation type="submission" date="2017-02" db="EMBL/GenBank/DDBJ databases">
        <authorList>
            <person name="Peterson S.W."/>
        </authorList>
    </citation>
    <scope>NUCLEOTIDE SEQUENCE [LARGE SCALE GENOMIC DNA]</scope>
    <source>
        <strain evidence="3 4">S285</strain>
    </source>
</reference>
<evidence type="ECO:0000256" key="1">
    <source>
        <dbReference type="SAM" id="MobiDB-lite"/>
    </source>
</evidence>
<feature type="transmembrane region" description="Helical" evidence="2">
    <location>
        <begin position="373"/>
        <end position="396"/>
    </location>
</feature>
<dbReference type="RefSeq" id="WP_085772578.1">
    <property type="nucleotide sequence ID" value="NZ_AP027149.1"/>
</dbReference>
<dbReference type="EMBL" id="CP019948">
    <property type="protein sequence ID" value="ARN82449.1"/>
    <property type="molecule type" value="Genomic_DNA"/>
</dbReference>
<evidence type="ECO:0008006" key="5">
    <source>
        <dbReference type="Google" id="ProtNLM"/>
    </source>
</evidence>
<keyword evidence="4" id="KW-1185">Reference proteome</keyword>
<gene>
    <name evidence="3" type="ORF">B1812_16690</name>
</gene>
<feature type="transmembrane region" description="Helical" evidence="2">
    <location>
        <begin position="159"/>
        <end position="182"/>
    </location>
</feature>
<dbReference type="PANTHER" id="PTHR34219:SF5">
    <property type="entry name" value="BLR4505 PROTEIN"/>
    <property type="match status" value="1"/>
</dbReference>
<dbReference type="InterPro" id="IPR005625">
    <property type="entry name" value="PepSY-ass_TM"/>
</dbReference>
<dbReference type="Proteomes" id="UP000193978">
    <property type="component" value="Chromosome"/>
</dbReference>
<protein>
    <recommendedName>
        <fullName evidence="5">Peptidase</fullName>
    </recommendedName>
</protein>
<dbReference type="AlphaFoldDB" id="A0A1W6MY31"/>
<dbReference type="KEGG" id="mbry:B1812_16690"/>
<evidence type="ECO:0000313" key="3">
    <source>
        <dbReference type="EMBL" id="ARN82449.1"/>
    </source>
</evidence>
<dbReference type="Pfam" id="PF03929">
    <property type="entry name" value="PepSY_TM"/>
    <property type="match status" value="1"/>
</dbReference>
<dbReference type="OrthoDB" id="9791166at2"/>
<organism evidence="3 4">
    <name type="scientific">Methylocystis bryophila</name>
    <dbReference type="NCBI Taxonomy" id="655015"/>
    <lineage>
        <taxon>Bacteria</taxon>
        <taxon>Pseudomonadati</taxon>
        <taxon>Pseudomonadota</taxon>
        <taxon>Alphaproteobacteria</taxon>
        <taxon>Hyphomicrobiales</taxon>
        <taxon>Methylocystaceae</taxon>
        <taxon>Methylocystis</taxon>
    </lineage>
</organism>
<name>A0A1W6MY31_9HYPH</name>
<keyword evidence="2" id="KW-0812">Transmembrane</keyword>
<evidence type="ECO:0000313" key="4">
    <source>
        <dbReference type="Proteomes" id="UP000193978"/>
    </source>
</evidence>
<evidence type="ECO:0000256" key="2">
    <source>
        <dbReference type="SAM" id="Phobius"/>
    </source>
</evidence>
<keyword evidence="2" id="KW-1133">Transmembrane helix</keyword>
<feature type="transmembrane region" description="Helical" evidence="2">
    <location>
        <begin position="220"/>
        <end position="239"/>
    </location>
</feature>
<proteinExistence type="predicted"/>
<dbReference type="PANTHER" id="PTHR34219">
    <property type="entry name" value="IRON-REGULATED INNER MEMBRANE PROTEIN-RELATED"/>
    <property type="match status" value="1"/>
</dbReference>
<dbReference type="STRING" id="655015.B1812_16690"/>
<keyword evidence="2" id="KW-0472">Membrane</keyword>
<feature type="region of interest" description="Disordered" evidence="1">
    <location>
        <begin position="407"/>
        <end position="434"/>
    </location>
</feature>
<feature type="compositionally biased region" description="Polar residues" evidence="1">
    <location>
        <begin position="410"/>
        <end position="434"/>
    </location>
</feature>
<accession>A0A1W6MY31</accession>